<reference evidence="2 3" key="1">
    <citation type="submission" date="2018-06" db="EMBL/GenBank/DDBJ databases">
        <authorList>
            <consortium name="Pathogen Informatics"/>
            <person name="Doyle S."/>
        </authorList>
    </citation>
    <scope>NUCLEOTIDE SEQUENCE [LARGE SCALE GENOMIC DNA]</scope>
    <source>
        <strain evidence="2 3">NCTC11190</strain>
    </source>
</reference>
<dbReference type="RefSeq" id="WP_027290254.1">
    <property type="nucleotide sequence ID" value="NZ_UGVL01000001.1"/>
</dbReference>
<evidence type="ECO:0008006" key="4">
    <source>
        <dbReference type="Google" id="ProtNLM"/>
    </source>
</evidence>
<dbReference type="AlphaFoldDB" id="A0A379MQQ6"/>
<feature type="signal peptide" evidence="1">
    <location>
        <begin position="1"/>
        <end position="21"/>
    </location>
</feature>
<keyword evidence="3" id="KW-1185">Reference proteome</keyword>
<keyword evidence="1" id="KW-0732">Signal</keyword>
<proteinExistence type="predicted"/>
<dbReference type="EMBL" id="UGVL01000001">
    <property type="protein sequence ID" value="SUE33853.1"/>
    <property type="molecule type" value="Genomic_DNA"/>
</dbReference>
<name>A0A379MQQ6_9BACT</name>
<dbReference type="Proteomes" id="UP000255233">
    <property type="component" value="Unassembled WGS sequence"/>
</dbReference>
<accession>A0A379MQQ6</accession>
<dbReference type="STRING" id="880526.GCA_000427365_00382"/>
<evidence type="ECO:0000313" key="3">
    <source>
        <dbReference type="Proteomes" id="UP000255233"/>
    </source>
</evidence>
<evidence type="ECO:0000256" key="1">
    <source>
        <dbReference type="SAM" id="SignalP"/>
    </source>
</evidence>
<evidence type="ECO:0000313" key="2">
    <source>
        <dbReference type="EMBL" id="SUE33853.1"/>
    </source>
</evidence>
<protein>
    <recommendedName>
        <fullName evidence="4">NVEALA protein</fullName>
    </recommendedName>
</protein>
<organism evidence="2 3">
    <name type="scientific">Rikenella microfusus</name>
    <dbReference type="NCBI Taxonomy" id="28139"/>
    <lineage>
        <taxon>Bacteria</taxon>
        <taxon>Pseudomonadati</taxon>
        <taxon>Bacteroidota</taxon>
        <taxon>Bacteroidia</taxon>
        <taxon>Bacteroidales</taxon>
        <taxon>Rikenellaceae</taxon>
        <taxon>Rikenella</taxon>
    </lineage>
</organism>
<gene>
    <name evidence="2" type="ORF">NCTC11190_01065</name>
</gene>
<feature type="chain" id="PRO_5017028547" description="NVEALA protein" evidence="1">
    <location>
        <begin position="22"/>
        <end position="105"/>
    </location>
</feature>
<sequence length="105" mass="11143">MKKSTKSLLFGVLGAAVLAGAYQNYRMSQTEKIASNLTLADLEAMAFEEPIEPDLWQPGDNCEARTTCSNGAEIFCTGTSSCSSGKDDDGLKFVICDGNMSASCL</sequence>